<dbReference type="Pfam" id="PF01522">
    <property type="entry name" value="Polysacc_deac_1"/>
    <property type="match status" value="1"/>
</dbReference>
<dbReference type="EMBL" id="VGLS01000680">
    <property type="protein sequence ID" value="MBM3225770.1"/>
    <property type="molecule type" value="Genomic_DNA"/>
</dbReference>
<dbReference type="InterPro" id="IPR002509">
    <property type="entry name" value="NODB_dom"/>
</dbReference>
<dbReference type="SUPFAM" id="SSF88713">
    <property type="entry name" value="Glycoside hydrolase/deacetylase"/>
    <property type="match status" value="1"/>
</dbReference>
<comment type="caution">
    <text evidence="2">The sequence shown here is derived from an EMBL/GenBank/DDBJ whole genome shotgun (WGS) entry which is preliminary data.</text>
</comment>
<organism evidence="2 3">
    <name type="scientific">Tectimicrobiota bacterium</name>
    <dbReference type="NCBI Taxonomy" id="2528274"/>
    <lineage>
        <taxon>Bacteria</taxon>
        <taxon>Pseudomonadati</taxon>
        <taxon>Nitrospinota/Tectimicrobiota group</taxon>
        <taxon>Candidatus Tectimicrobiota</taxon>
    </lineage>
</organism>
<evidence type="ECO:0000313" key="2">
    <source>
        <dbReference type="EMBL" id="MBM3225770.1"/>
    </source>
</evidence>
<feature type="domain" description="NodB homology" evidence="1">
    <location>
        <begin position="83"/>
        <end position="187"/>
    </location>
</feature>
<reference evidence="2" key="1">
    <citation type="submission" date="2019-03" db="EMBL/GenBank/DDBJ databases">
        <title>Lake Tanganyika Metagenome-Assembled Genomes (MAGs).</title>
        <authorList>
            <person name="Tran P."/>
        </authorList>
    </citation>
    <scope>NUCLEOTIDE SEQUENCE</scope>
    <source>
        <strain evidence="2">K_DeepCast_65m_m2_066</strain>
    </source>
</reference>
<name>A0A937W4W1_UNCTE</name>
<accession>A0A937W4W1</accession>
<dbReference type="Gene3D" id="3.20.20.370">
    <property type="entry name" value="Glycoside hydrolase/deacetylase"/>
    <property type="match status" value="1"/>
</dbReference>
<dbReference type="GO" id="GO:0005975">
    <property type="term" value="P:carbohydrate metabolic process"/>
    <property type="evidence" value="ECO:0007669"/>
    <property type="project" value="InterPro"/>
</dbReference>
<dbReference type="CDD" id="cd10979">
    <property type="entry name" value="CE4_PuuE_like"/>
    <property type="match status" value="1"/>
</dbReference>
<dbReference type="Proteomes" id="UP000712673">
    <property type="component" value="Unassembled WGS sequence"/>
</dbReference>
<dbReference type="InterPro" id="IPR011330">
    <property type="entry name" value="Glyco_hydro/deAcase_b/a-brl"/>
</dbReference>
<gene>
    <name evidence="2" type="ORF">FJZ47_18495</name>
</gene>
<sequence>MPAERRVGMDHEHYDWSPMVNRAPLRWPEQARVALCVVVNLEHTEWLPPEGSFRPVLAGGVAPRPYPDYALMTHREYGHRVGVFRVLDVLERHGIRPTVAMDALTAEHYPYLVRHCLQRNCEIIGHGIGVRAINGTMSEQQERAYIQEALSTLQRATGSAPLGWLGPEYGESARTPQLLAQAGIQYVCDWVNDEQPYAMKTAQGALYALPIMLELDDIHAMWERRVPIDRYGTLVQESFDVLYRDGQHNGRLLVLHLHPWVIGQPFRIGFLDAALAHIMQHQGVWAASGAQIVEWYRTHQPGQ</sequence>
<evidence type="ECO:0000313" key="3">
    <source>
        <dbReference type="Proteomes" id="UP000712673"/>
    </source>
</evidence>
<dbReference type="PANTHER" id="PTHR43123:SF4">
    <property type="entry name" value="POLYSACCHARIDE DEACETYLASE"/>
    <property type="match status" value="1"/>
</dbReference>
<protein>
    <submittedName>
        <fullName evidence="2">Polysaccharide deacetylase</fullName>
    </submittedName>
</protein>
<proteinExistence type="predicted"/>
<evidence type="ECO:0000259" key="1">
    <source>
        <dbReference type="Pfam" id="PF01522"/>
    </source>
</evidence>
<dbReference type="PANTHER" id="PTHR43123">
    <property type="entry name" value="POLYSACCHARIDE DEACETYLASE-RELATED"/>
    <property type="match status" value="1"/>
</dbReference>
<dbReference type="AlphaFoldDB" id="A0A937W4W1"/>
<dbReference type="GO" id="GO:0016810">
    <property type="term" value="F:hydrolase activity, acting on carbon-nitrogen (but not peptide) bonds"/>
    <property type="evidence" value="ECO:0007669"/>
    <property type="project" value="InterPro"/>
</dbReference>